<evidence type="ECO:0000256" key="1">
    <source>
        <dbReference type="SAM" id="MobiDB-lite"/>
    </source>
</evidence>
<sequence length="241" mass="26058">MIKQPIPHQPSLAGAKQEDADEDTFPGVATSEQIGDVLLDFGVDTMPACSALLRLASPVFNRMLASGMKEAQQSIIKVEVANKAEFETFYALLGPAAWGAHKVTEANVDGLLAIGGYYQVGFLLQACENLLLQLPVTGDRLVQASKHGLKKQQERCVYELARDCKKQDLIALHRSDTDMLLQVAMKKQDLFSTFAGNIREFGSSPSVGVVAAASFRPISMGGRPAGSMYWGGENTEFPPPI</sequence>
<dbReference type="OrthoDB" id="425595at2759"/>
<keyword evidence="4" id="KW-1185">Reference proteome</keyword>
<evidence type="ECO:0000259" key="2">
    <source>
        <dbReference type="PROSITE" id="PS50097"/>
    </source>
</evidence>
<proteinExistence type="predicted"/>
<dbReference type="SUPFAM" id="SSF54695">
    <property type="entry name" value="POZ domain"/>
    <property type="match status" value="1"/>
</dbReference>
<protein>
    <submittedName>
        <fullName evidence="3">Bath-38 protein</fullName>
    </submittedName>
</protein>
<dbReference type="Proteomes" id="UP000601435">
    <property type="component" value="Unassembled WGS sequence"/>
</dbReference>
<evidence type="ECO:0000313" key="4">
    <source>
        <dbReference type="Proteomes" id="UP000601435"/>
    </source>
</evidence>
<dbReference type="Gene3D" id="3.30.710.10">
    <property type="entry name" value="Potassium Channel Kv1.1, Chain A"/>
    <property type="match status" value="1"/>
</dbReference>
<dbReference type="AlphaFoldDB" id="A0A812VTR6"/>
<reference evidence="3" key="1">
    <citation type="submission" date="2021-02" db="EMBL/GenBank/DDBJ databases">
        <authorList>
            <person name="Dougan E. K."/>
            <person name="Rhodes N."/>
            <person name="Thang M."/>
            <person name="Chan C."/>
        </authorList>
    </citation>
    <scope>NUCLEOTIDE SEQUENCE</scope>
</reference>
<dbReference type="Pfam" id="PF00651">
    <property type="entry name" value="BTB"/>
    <property type="match status" value="1"/>
</dbReference>
<dbReference type="InterPro" id="IPR000210">
    <property type="entry name" value="BTB/POZ_dom"/>
</dbReference>
<dbReference type="PROSITE" id="PS50097">
    <property type="entry name" value="BTB"/>
    <property type="match status" value="1"/>
</dbReference>
<gene>
    <name evidence="3" type="primary">bath-38</name>
    <name evidence="3" type="ORF">SNEC2469_LOCUS18133</name>
</gene>
<name>A0A812VTR6_9DINO</name>
<accession>A0A812VTR6</accession>
<feature type="region of interest" description="Disordered" evidence="1">
    <location>
        <begin position="1"/>
        <end position="26"/>
    </location>
</feature>
<dbReference type="InterPro" id="IPR011333">
    <property type="entry name" value="SKP1/BTB/POZ_sf"/>
</dbReference>
<organism evidence="3 4">
    <name type="scientific">Symbiodinium necroappetens</name>
    <dbReference type="NCBI Taxonomy" id="1628268"/>
    <lineage>
        <taxon>Eukaryota</taxon>
        <taxon>Sar</taxon>
        <taxon>Alveolata</taxon>
        <taxon>Dinophyceae</taxon>
        <taxon>Suessiales</taxon>
        <taxon>Symbiodiniaceae</taxon>
        <taxon>Symbiodinium</taxon>
    </lineage>
</organism>
<feature type="domain" description="BTB" evidence="2">
    <location>
        <begin position="35"/>
        <end position="93"/>
    </location>
</feature>
<dbReference type="EMBL" id="CAJNJA010030328">
    <property type="protein sequence ID" value="CAE7641920.1"/>
    <property type="molecule type" value="Genomic_DNA"/>
</dbReference>
<evidence type="ECO:0000313" key="3">
    <source>
        <dbReference type="EMBL" id="CAE7641920.1"/>
    </source>
</evidence>
<comment type="caution">
    <text evidence="3">The sequence shown here is derived from an EMBL/GenBank/DDBJ whole genome shotgun (WGS) entry which is preliminary data.</text>
</comment>